<protein>
    <submittedName>
        <fullName evidence="2">Uncharacterized protein</fullName>
    </submittedName>
</protein>
<organism evidence="2 3">
    <name type="scientific">Streptococcus cristatus</name>
    <dbReference type="NCBI Taxonomy" id="45634"/>
    <lineage>
        <taxon>Bacteria</taxon>
        <taxon>Bacillati</taxon>
        <taxon>Bacillota</taxon>
        <taxon>Bacilli</taxon>
        <taxon>Lactobacillales</taxon>
        <taxon>Streptococcaceae</taxon>
        <taxon>Streptococcus</taxon>
    </lineage>
</organism>
<proteinExistence type="predicted"/>
<keyword evidence="1" id="KW-1133">Transmembrane helix</keyword>
<evidence type="ECO:0000313" key="2">
    <source>
        <dbReference type="EMBL" id="MCY7220663.1"/>
    </source>
</evidence>
<evidence type="ECO:0000313" key="3">
    <source>
        <dbReference type="Proteomes" id="UP001208029"/>
    </source>
</evidence>
<reference evidence="2" key="2">
    <citation type="submission" date="2022-02" db="EMBL/GenBank/DDBJ databases">
        <authorList>
            <person name="Christensen J.J.E."/>
            <person name="Jensen C.S."/>
            <person name="Nielsen X.C."/>
            <person name="Dargis R."/>
        </authorList>
    </citation>
    <scope>NUCLEOTIDE SEQUENCE</scope>
    <source>
        <strain evidence="2">K13014465</strain>
    </source>
</reference>
<reference evidence="2" key="1">
    <citation type="journal article" date="2022" name="Med Res Arch">
        <title>Genomic identification of streptococcal strains and relation to clinical characteristics. A substudy to The Partial Oral Treatment of Endocarditis (POET) Trial.</title>
        <authorList>
            <person name="Christensen J."/>
            <person name="Jensen C."/>
            <person name="Dargis R."/>
            <person name="Nielsen X."/>
            <person name="Pries- Heje M."/>
            <person name="Wiingaard C."/>
            <person name="Ihlemann N."/>
            <person name="Gill S."/>
            <person name="Bruun N."/>
            <person name="Elming H."/>
            <person name="Povlsen J."/>
            <person name="Madsen T."/>
            <person name="Jensen K."/>
            <person name="Fuursted K."/>
            <person name="Ostergaard L."/>
            <person name="Christiansen U."/>
            <person name="Rosenvinge F."/>
            <person name="Helweg-Larsen J."/>
            <person name="Fosbol E."/>
            <person name="Kober L."/>
            <person name="Torp-Pedersen C."/>
            <person name="Tonder N."/>
            <person name="Moser C."/>
            <person name="Iversen K."/>
            <person name="Bundgaard H."/>
        </authorList>
    </citation>
    <scope>NUCLEOTIDE SEQUENCE</scope>
    <source>
        <strain evidence="2">K13014465</strain>
    </source>
</reference>
<sequence length="52" mass="5886">MIMIFNAIRHYLFLVILVITVAVIIGKKGHKTQEFIEANTDLEKVLSANEEA</sequence>
<dbReference type="Proteomes" id="UP001208029">
    <property type="component" value="Unassembled WGS sequence"/>
</dbReference>
<feature type="transmembrane region" description="Helical" evidence="1">
    <location>
        <begin position="6"/>
        <end position="25"/>
    </location>
</feature>
<gene>
    <name evidence="2" type="ORF">MK546_00950</name>
</gene>
<dbReference type="EMBL" id="JAKUYZ010000002">
    <property type="protein sequence ID" value="MCY7220663.1"/>
    <property type="molecule type" value="Genomic_DNA"/>
</dbReference>
<dbReference type="RefSeq" id="WP_017646896.1">
    <property type="nucleotide sequence ID" value="NZ_JAKUYZ010000002.1"/>
</dbReference>
<keyword evidence="1" id="KW-0472">Membrane</keyword>
<name>A0AAW5WK64_STRCR</name>
<accession>A0AAW5WK64</accession>
<evidence type="ECO:0000256" key="1">
    <source>
        <dbReference type="SAM" id="Phobius"/>
    </source>
</evidence>
<keyword evidence="1" id="KW-0812">Transmembrane</keyword>
<comment type="caution">
    <text evidence="2">The sequence shown here is derived from an EMBL/GenBank/DDBJ whole genome shotgun (WGS) entry which is preliminary data.</text>
</comment>
<dbReference type="AlphaFoldDB" id="A0AAW5WK64"/>